<feature type="domain" description="RecX first three-helical" evidence="9">
    <location>
        <begin position="32"/>
        <end position="71"/>
    </location>
</feature>
<dbReference type="InterPro" id="IPR036388">
    <property type="entry name" value="WH-like_DNA-bd_sf"/>
</dbReference>
<sequence>MPGATGDAQGGRSRGVNGDAPSGRKRRPPATATQRALGLLTRREHSRKELLRKLAARGVEADEARTAVERLAGAGWQDDVRFAESLVRARVGGGYGPRHIRAELGTHGLDQEVVTAALATFDGDWAEVARDLVRRRFGDAGPREAQRRKAADLLARRGFEGEHIRAAARYEPDEIGDPDSGGD</sequence>
<dbReference type="InterPro" id="IPR003783">
    <property type="entry name" value="Regulatory_RecX"/>
</dbReference>
<dbReference type="OrthoDB" id="7066780at2"/>
<dbReference type="RefSeq" id="WP_149104276.1">
    <property type="nucleotide sequence ID" value="NZ_VTFT01000002.1"/>
</dbReference>
<dbReference type="PANTHER" id="PTHR33602">
    <property type="entry name" value="REGULATORY PROTEIN RECX FAMILY PROTEIN"/>
    <property type="match status" value="1"/>
</dbReference>
<dbReference type="InterPro" id="IPR053926">
    <property type="entry name" value="RecX_HTH_1st"/>
</dbReference>
<organism evidence="10 11">
    <name type="scientific">Luteimonas viscosa</name>
    <dbReference type="NCBI Taxonomy" id="1132694"/>
    <lineage>
        <taxon>Bacteria</taxon>
        <taxon>Pseudomonadati</taxon>
        <taxon>Pseudomonadota</taxon>
        <taxon>Gammaproteobacteria</taxon>
        <taxon>Lysobacterales</taxon>
        <taxon>Lysobacteraceae</taxon>
        <taxon>Luteimonas</taxon>
    </lineage>
</organism>
<evidence type="ECO:0000256" key="5">
    <source>
        <dbReference type="HAMAP-Rule" id="MF_01114"/>
    </source>
</evidence>
<dbReference type="HAMAP" id="MF_01114">
    <property type="entry name" value="RecX"/>
    <property type="match status" value="1"/>
</dbReference>
<evidence type="ECO:0000313" key="10">
    <source>
        <dbReference type="EMBL" id="TYT23580.1"/>
    </source>
</evidence>
<dbReference type="GO" id="GO:0006282">
    <property type="term" value="P:regulation of DNA repair"/>
    <property type="evidence" value="ECO:0007669"/>
    <property type="project" value="UniProtKB-UniRule"/>
</dbReference>
<dbReference type="GO" id="GO:0005737">
    <property type="term" value="C:cytoplasm"/>
    <property type="evidence" value="ECO:0007669"/>
    <property type="project" value="UniProtKB-SubCell"/>
</dbReference>
<evidence type="ECO:0000259" key="9">
    <source>
        <dbReference type="Pfam" id="PF21982"/>
    </source>
</evidence>
<comment type="function">
    <text evidence="5">Modulates RecA activity.</text>
</comment>
<feature type="domain" description="RecX third three-helical" evidence="8">
    <location>
        <begin position="126"/>
        <end position="167"/>
    </location>
</feature>
<comment type="caution">
    <text evidence="10">The sequence shown here is derived from an EMBL/GenBank/DDBJ whole genome shotgun (WGS) entry which is preliminary data.</text>
</comment>
<evidence type="ECO:0000313" key="11">
    <source>
        <dbReference type="Proteomes" id="UP000324973"/>
    </source>
</evidence>
<evidence type="ECO:0000256" key="1">
    <source>
        <dbReference type="ARBA" id="ARBA00004496"/>
    </source>
</evidence>
<keyword evidence="4 5" id="KW-0963">Cytoplasm</keyword>
<dbReference type="InterPro" id="IPR053925">
    <property type="entry name" value="RecX_HTH_3rd"/>
</dbReference>
<reference evidence="10 11" key="1">
    <citation type="submission" date="2019-08" db="EMBL/GenBank/DDBJ databases">
        <title>Luteimonas viscosus sp. nov., isolated from soil of a sunflower field.</title>
        <authorList>
            <person name="Jianli Z."/>
            <person name="Ying Z."/>
        </authorList>
    </citation>
    <scope>NUCLEOTIDE SEQUENCE [LARGE SCALE GENOMIC DNA]</scope>
    <source>
        <strain evidence="10 11">XBU10</strain>
    </source>
</reference>
<dbReference type="Proteomes" id="UP000324973">
    <property type="component" value="Unassembled WGS sequence"/>
</dbReference>
<dbReference type="AlphaFoldDB" id="A0A5D4XLN1"/>
<comment type="similarity">
    <text evidence="2 5">Belongs to the RecX family.</text>
</comment>
<evidence type="ECO:0000256" key="6">
    <source>
        <dbReference type="SAM" id="MobiDB-lite"/>
    </source>
</evidence>
<dbReference type="Gene3D" id="1.10.10.10">
    <property type="entry name" value="Winged helix-like DNA-binding domain superfamily/Winged helix DNA-binding domain"/>
    <property type="match status" value="3"/>
</dbReference>
<evidence type="ECO:0000259" key="7">
    <source>
        <dbReference type="Pfam" id="PF02631"/>
    </source>
</evidence>
<feature type="domain" description="RecX second three-helical" evidence="7">
    <location>
        <begin position="78"/>
        <end position="118"/>
    </location>
</feature>
<dbReference type="EMBL" id="VTFT01000002">
    <property type="protein sequence ID" value="TYT23580.1"/>
    <property type="molecule type" value="Genomic_DNA"/>
</dbReference>
<feature type="region of interest" description="Disordered" evidence="6">
    <location>
        <begin position="1"/>
        <end position="36"/>
    </location>
</feature>
<gene>
    <name evidence="5 10" type="primary">recX</name>
    <name evidence="10" type="ORF">FZO89_15125</name>
</gene>
<dbReference type="PANTHER" id="PTHR33602:SF1">
    <property type="entry name" value="REGULATORY PROTEIN RECX FAMILY PROTEIN"/>
    <property type="match status" value="1"/>
</dbReference>
<evidence type="ECO:0000256" key="4">
    <source>
        <dbReference type="ARBA" id="ARBA00022490"/>
    </source>
</evidence>
<evidence type="ECO:0000259" key="8">
    <source>
        <dbReference type="Pfam" id="PF21981"/>
    </source>
</evidence>
<evidence type="ECO:0000256" key="3">
    <source>
        <dbReference type="ARBA" id="ARBA00018111"/>
    </source>
</evidence>
<proteinExistence type="inferred from homology"/>
<dbReference type="InterPro" id="IPR053924">
    <property type="entry name" value="RecX_HTH_2nd"/>
</dbReference>
<name>A0A5D4XLN1_9GAMM</name>
<keyword evidence="11" id="KW-1185">Reference proteome</keyword>
<protein>
    <recommendedName>
        <fullName evidence="3 5">Regulatory protein RecX</fullName>
    </recommendedName>
</protein>
<dbReference type="Pfam" id="PF21981">
    <property type="entry name" value="RecX_HTH3"/>
    <property type="match status" value="1"/>
</dbReference>
<dbReference type="Pfam" id="PF21982">
    <property type="entry name" value="RecX_HTH1"/>
    <property type="match status" value="1"/>
</dbReference>
<dbReference type="NCBIfam" id="NF001054">
    <property type="entry name" value="PRK00117.2-1"/>
    <property type="match status" value="1"/>
</dbReference>
<accession>A0A5D4XLN1</accession>
<evidence type="ECO:0000256" key="2">
    <source>
        <dbReference type="ARBA" id="ARBA00009695"/>
    </source>
</evidence>
<dbReference type="Pfam" id="PF02631">
    <property type="entry name" value="RecX_HTH2"/>
    <property type="match status" value="1"/>
</dbReference>
<comment type="subcellular location">
    <subcellularLocation>
        <location evidence="1 5">Cytoplasm</location>
    </subcellularLocation>
</comment>